<dbReference type="GO" id="GO:0005737">
    <property type="term" value="C:cytoplasm"/>
    <property type="evidence" value="ECO:0007669"/>
    <property type="project" value="TreeGrafter"/>
</dbReference>
<feature type="binding site" evidence="10">
    <location>
        <position position="247"/>
    </location>
    <ligand>
        <name>beta-D-galactose</name>
        <dbReference type="ChEBI" id="CHEBI:27667"/>
    </ligand>
</feature>
<sequence>MAPVRFGTMPDGRDVMAHTLRAEPGVELTVLDLGATVQRLRVPTRDGHPLDVVLGYSDVASYLSPTNPYVGATVGRYANRIAGGRFTLDGKTYPLTTNEADTCLHGGTEGFHLRLWTVVDQAADSLTLELVSPDGDQGFPGELTARAAYRVAGDTVTIELSAACDAPTVVSLTNHAYFNLGGPESGSAEDHLLAVDADTYLPVDPRAIPLGRLDPVAGTPFDFTTPAAIGHRARHHHPQVLRVAGIDHAYHLRGEGLRRAARLEHPDSGRFLEISTDQPSLQVYTGNRLDGTLNGRDGRLLRQSDGIALETQRHPDAPNQPAFPSPVLNPGETYRSITTWRLGSS</sequence>
<dbReference type="InterPro" id="IPR008183">
    <property type="entry name" value="Aldose_1/G6P_1-epimerase"/>
</dbReference>
<dbReference type="Proteomes" id="UP000246050">
    <property type="component" value="Unassembled WGS sequence"/>
</dbReference>
<dbReference type="Gene3D" id="2.70.98.10">
    <property type="match status" value="1"/>
</dbReference>
<evidence type="ECO:0000256" key="2">
    <source>
        <dbReference type="ARBA" id="ARBA00005028"/>
    </source>
</evidence>
<evidence type="ECO:0000313" key="13">
    <source>
        <dbReference type="EMBL" id="PWR15384.1"/>
    </source>
</evidence>
<dbReference type="Pfam" id="PF01263">
    <property type="entry name" value="Aldose_epim"/>
    <property type="match status" value="1"/>
</dbReference>
<evidence type="ECO:0000256" key="5">
    <source>
        <dbReference type="ARBA" id="ARBA00014165"/>
    </source>
</evidence>
<dbReference type="GO" id="GO:0030246">
    <property type="term" value="F:carbohydrate binding"/>
    <property type="evidence" value="ECO:0007669"/>
    <property type="project" value="InterPro"/>
</dbReference>
<dbReference type="GO" id="GO:0006006">
    <property type="term" value="P:glucose metabolic process"/>
    <property type="evidence" value="ECO:0007669"/>
    <property type="project" value="TreeGrafter"/>
</dbReference>
<dbReference type="PROSITE" id="PS00545">
    <property type="entry name" value="ALDOSE_1_EPIMERASE"/>
    <property type="match status" value="1"/>
</dbReference>
<dbReference type="AlphaFoldDB" id="A0A317DM25"/>
<gene>
    <name evidence="13" type="ORF">DKT69_11560</name>
</gene>
<dbReference type="InterPro" id="IPR011013">
    <property type="entry name" value="Gal_mutarotase_sf_dom"/>
</dbReference>
<evidence type="ECO:0000256" key="12">
    <source>
        <dbReference type="SAM" id="MobiDB-lite"/>
    </source>
</evidence>
<proteinExistence type="inferred from homology"/>
<feature type="binding site" evidence="11">
    <location>
        <begin position="79"/>
        <end position="80"/>
    </location>
    <ligand>
        <name>beta-D-galactose</name>
        <dbReference type="ChEBI" id="CHEBI:27667"/>
    </ligand>
</feature>
<evidence type="ECO:0000256" key="1">
    <source>
        <dbReference type="ARBA" id="ARBA00001614"/>
    </source>
</evidence>
<comment type="similarity">
    <text evidence="3 8">Belongs to the aldose epimerase family.</text>
</comment>
<dbReference type="GO" id="GO:0004034">
    <property type="term" value="F:aldose 1-epimerase activity"/>
    <property type="evidence" value="ECO:0007669"/>
    <property type="project" value="UniProtKB-EC"/>
</dbReference>
<evidence type="ECO:0000313" key="14">
    <source>
        <dbReference type="Proteomes" id="UP000246050"/>
    </source>
</evidence>
<dbReference type="PANTHER" id="PTHR10091:SF0">
    <property type="entry name" value="GALACTOSE MUTAROTASE"/>
    <property type="match status" value="1"/>
</dbReference>
<name>A0A317DM25_9ACTN</name>
<keyword evidence="7 8" id="KW-0119">Carbohydrate metabolism</keyword>
<evidence type="ECO:0000256" key="6">
    <source>
        <dbReference type="ARBA" id="ARBA00023235"/>
    </source>
</evidence>
<dbReference type="UniPathway" id="UPA00242"/>
<feature type="binding site" evidence="11">
    <location>
        <begin position="175"/>
        <end position="177"/>
    </location>
    <ligand>
        <name>beta-D-galactose</name>
        <dbReference type="ChEBI" id="CHEBI:27667"/>
    </ligand>
</feature>
<dbReference type="InterPro" id="IPR047215">
    <property type="entry name" value="Galactose_mutarotase-like"/>
</dbReference>
<comment type="caution">
    <text evidence="13">The sequence shown here is derived from an EMBL/GenBank/DDBJ whole genome shotgun (WGS) entry which is preliminary data.</text>
</comment>
<dbReference type="OrthoDB" id="9779408at2"/>
<keyword evidence="6 8" id="KW-0413">Isomerase</keyword>
<organism evidence="13 14">
    <name type="scientific">Micromonospora sicca</name>
    <dbReference type="NCBI Taxonomy" id="2202420"/>
    <lineage>
        <taxon>Bacteria</taxon>
        <taxon>Bacillati</taxon>
        <taxon>Actinomycetota</taxon>
        <taxon>Actinomycetes</taxon>
        <taxon>Micromonosporales</taxon>
        <taxon>Micromonosporaceae</taxon>
        <taxon>Micromonospora</taxon>
    </lineage>
</organism>
<dbReference type="PIRSF" id="PIRSF005096">
    <property type="entry name" value="GALM"/>
    <property type="match status" value="1"/>
</dbReference>
<dbReference type="EC" id="5.1.3.3" evidence="4 8"/>
<comment type="pathway">
    <text evidence="2 8">Carbohydrate metabolism; hexose metabolism.</text>
</comment>
<feature type="region of interest" description="Disordered" evidence="12">
    <location>
        <begin position="312"/>
        <end position="331"/>
    </location>
</feature>
<dbReference type="InterPro" id="IPR015443">
    <property type="entry name" value="Aldose_1-epimerase"/>
</dbReference>
<evidence type="ECO:0000256" key="11">
    <source>
        <dbReference type="PIRSR" id="PIRSR005096-3"/>
    </source>
</evidence>
<dbReference type="CDD" id="cd09019">
    <property type="entry name" value="galactose_mutarotase_like"/>
    <property type="match status" value="1"/>
</dbReference>
<feature type="active site" description="Proton donor" evidence="9">
    <location>
        <position position="175"/>
    </location>
</feature>
<comment type="catalytic activity">
    <reaction evidence="1 8">
        <text>alpha-D-glucose = beta-D-glucose</text>
        <dbReference type="Rhea" id="RHEA:10264"/>
        <dbReference type="ChEBI" id="CHEBI:15903"/>
        <dbReference type="ChEBI" id="CHEBI:17925"/>
        <dbReference type="EC" id="5.1.3.3"/>
    </reaction>
</comment>
<protein>
    <recommendedName>
        <fullName evidence="5 8">Aldose 1-epimerase</fullName>
        <ecNumber evidence="4 8">5.1.3.3</ecNumber>
    </recommendedName>
</protein>
<dbReference type="InterPro" id="IPR018052">
    <property type="entry name" value="Ald1_epimerase_CS"/>
</dbReference>
<dbReference type="NCBIfam" id="NF008277">
    <property type="entry name" value="PRK11055.1"/>
    <property type="match status" value="1"/>
</dbReference>
<evidence type="ECO:0000256" key="10">
    <source>
        <dbReference type="PIRSR" id="PIRSR005096-2"/>
    </source>
</evidence>
<evidence type="ECO:0000256" key="3">
    <source>
        <dbReference type="ARBA" id="ARBA00006206"/>
    </source>
</evidence>
<accession>A0A317DM25</accession>
<evidence type="ECO:0000256" key="8">
    <source>
        <dbReference type="PIRNR" id="PIRNR005096"/>
    </source>
</evidence>
<dbReference type="PANTHER" id="PTHR10091">
    <property type="entry name" value="ALDOSE-1-EPIMERASE"/>
    <property type="match status" value="1"/>
</dbReference>
<reference evidence="13 14" key="1">
    <citation type="submission" date="2018-05" db="EMBL/GenBank/DDBJ databases">
        <title>Micromonosporas from Atacama Desert.</title>
        <authorList>
            <person name="Carro L."/>
            <person name="Golinska P."/>
            <person name="Klenk H.-P."/>
            <person name="Goodfellow M."/>
        </authorList>
    </citation>
    <scope>NUCLEOTIDE SEQUENCE [LARGE SCALE GENOMIC DNA]</scope>
    <source>
        <strain evidence="13 14">4G51</strain>
    </source>
</reference>
<evidence type="ECO:0000256" key="4">
    <source>
        <dbReference type="ARBA" id="ARBA00013185"/>
    </source>
</evidence>
<feature type="active site" description="Proton acceptor" evidence="9">
    <location>
        <position position="310"/>
    </location>
</feature>
<evidence type="ECO:0000256" key="7">
    <source>
        <dbReference type="ARBA" id="ARBA00023277"/>
    </source>
</evidence>
<dbReference type="InterPro" id="IPR014718">
    <property type="entry name" value="GH-type_carb-bd"/>
</dbReference>
<evidence type="ECO:0000256" key="9">
    <source>
        <dbReference type="PIRSR" id="PIRSR005096-1"/>
    </source>
</evidence>
<dbReference type="SUPFAM" id="SSF74650">
    <property type="entry name" value="Galactose mutarotase-like"/>
    <property type="match status" value="1"/>
</dbReference>
<dbReference type="EMBL" id="QGKS01000187">
    <property type="protein sequence ID" value="PWR15384.1"/>
    <property type="molecule type" value="Genomic_DNA"/>
</dbReference>
<dbReference type="GO" id="GO:0033499">
    <property type="term" value="P:galactose catabolic process via UDP-galactose, Leloir pathway"/>
    <property type="evidence" value="ECO:0007669"/>
    <property type="project" value="TreeGrafter"/>
</dbReference>